<organism evidence="1 2">
    <name type="scientific">Runella salmonicolor</name>
    <dbReference type="NCBI Taxonomy" id="2950278"/>
    <lineage>
        <taxon>Bacteria</taxon>
        <taxon>Pseudomonadati</taxon>
        <taxon>Bacteroidota</taxon>
        <taxon>Cytophagia</taxon>
        <taxon>Cytophagales</taxon>
        <taxon>Spirosomataceae</taxon>
        <taxon>Runella</taxon>
    </lineage>
</organism>
<reference evidence="1 2" key="1">
    <citation type="submission" date="2022-06" db="EMBL/GenBank/DDBJ databases">
        <title>Runella sp. S5 genome sequencing.</title>
        <authorList>
            <person name="Park S."/>
        </authorList>
    </citation>
    <scope>NUCLEOTIDE SEQUENCE [LARGE SCALE GENOMIC DNA]</scope>
    <source>
        <strain evidence="1 2">S5</strain>
    </source>
</reference>
<dbReference type="EMBL" id="JAMZEL010000009">
    <property type="protein sequence ID" value="MCP1384869.1"/>
    <property type="molecule type" value="Genomic_DNA"/>
</dbReference>
<evidence type="ECO:0000313" key="2">
    <source>
        <dbReference type="Proteomes" id="UP001204772"/>
    </source>
</evidence>
<dbReference type="RefSeq" id="WP_253530788.1">
    <property type="nucleotide sequence ID" value="NZ_JAMZEL010000009.1"/>
</dbReference>
<keyword evidence="2" id="KW-1185">Reference proteome</keyword>
<proteinExistence type="predicted"/>
<comment type="caution">
    <text evidence="1">The sequence shown here is derived from an EMBL/GenBank/DDBJ whole genome shotgun (WGS) entry which is preliminary data.</text>
</comment>
<name>A0ABT1FSZ4_9BACT</name>
<evidence type="ECO:0000313" key="1">
    <source>
        <dbReference type="EMBL" id="MCP1384869.1"/>
    </source>
</evidence>
<dbReference type="Proteomes" id="UP001204772">
    <property type="component" value="Unassembled WGS sequence"/>
</dbReference>
<sequence>MSELQTVETQEVQDVQIERAASSPIMNVPTVDIMAMKEMPNLENAEVLQLDLSSEYWSPLNAGESKRVLFVKIEETLVQDVNDANVVISLPCAFFLEKDANGVKQVRNGSKRLVAALENVPQGIPLLITYKGKIQNKNNAFKSDNWSVKPIMIRI</sequence>
<gene>
    <name evidence="1" type="ORF">NCI00_20705</name>
</gene>
<protein>
    <submittedName>
        <fullName evidence="1">Uncharacterized protein</fullName>
    </submittedName>
</protein>
<accession>A0ABT1FSZ4</accession>